<feature type="domain" description="HTH tetR-type" evidence="3">
    <location>
        <begin position="5"/>
        <end position="65"/>
    </location>
</feature>
<dbReference type="Gene3D" id="1.10.357.10">
    <property type="entry name" value="Tetracycline Repressor, domain 2"/>
    <property type="match status" value="1"/>
</dbReference>
<keyword evidence="5" id="KW-1185">Reference proteome</keyword>
<keyword evidence="1 2" id="KW-0238">DNA-binding</keyword>
<name>A0ABV9KLH9_9RHOB</name>
<comment type="caution">
    <text evidence="4">The sequence shown here is derived from an EMBL/GenBank/DDBJ whole genome shotgun (WGS) entry which is preliminary data.</text>
</comment>
<dbReference type="SUPFAM" id="SSF46689">
    <property type="entry name" value="Homeodomain-like"/>
    <property type="match status" value="1"/>
</dbReference>
<evidence type="ECO:0000313" key="5">
    <source>
        <dbReference type="Proteomes" id="UP001595973"/>
    </source>
</evidence>
<gene>
    <name evidence="4" type="ORF">ACFO5X_17995</name>
</gene>
<feature type="DNA-binding region" description="H-T-H motif" evidence="2">
    <location>
        <begin position="28"/>
        <end position="47"/>
    </location>
</feature>
<dbReference type="Proteomes" id="UP001595973">
    <property type="component" value="Unassembled WGS sequence"/>
</dbReference>
<dbReference type="RefSeq" id="WP_380719566.1">
    <property type="nucleotide sequence ID" value="NZ_JBHSGI010000024.1"/>
</dbReference>
<dbReference type="InterPro" id="IPR001647">
    <property type="entry name" value="HTH_TetR"/>
</dbReference>
<proteinExistence type="predicted"/>
<dbReference type="PANTHER" id="PTHR30055:SF201">
    <property type="entry name" value="TRANSCRIPTIONAL REGULATORY PROTEIN"/>
    <property type="match status" value="1"/>
</dbReference>
<evidence type="ECO:0000259" key="3">
    <source>
        <dbReference type="PROSITE" id="PS50977"/>
    </source>
</evidence>
<evidence type="ECO:0000313" key="4">
    <source>
        <dbReference type="EMBL" id="MFC4670461.1"/>
    </source>
</evidence>
<protein>
    <submittedName>
        <fullName evidence="4">TetR/AcrR family transcriptional regulator</fullName>
    </submittedName>
</protein>
<organism evidence="4 5">
    <name type="scientific">Seohaeicola nanhaiensis</name>
    <dbReference type="NCBI Taxonomy" id="1387282"/>
    <lineage>
        <taxon>Bacteria</taxon>
        <taxon>Pseudomonadati</taxon>
        <taxon>Pseudomonadota</taxon>
        <taxon>Alphaproteobacteria</taxon>
        <taxon>Rhodobacterales</taxon>
        <taxon>Roseobacteraceae</taxon>
        <taxon>Seohaeicola</taxon>
    </lineage>
</organism>
<dbReference type="EMBL" id="JBHSGI010000024">
    <property type="protein sequence ID" value="MFC4670461.1"/>
    <property type="molecule type" value="Genomic_DNA"/>
</dbReference>
<reference evidence="5" key="1">
    <citation type="journal article" date="2019" name="Int. J. Syst. Evol. Microbiol.">
        <title>The Global Catalogue of Microorganisms (GCM) 10K type strain sequencing project: providing services to taxonomists for standard genome sequencing and annotation.</title>
        <authorList>
            <consortium name="The Broad Institute Genomics Platform"/>
            <consortium name="The Broad Institute Genome Sequencing Center for Infectious Disease"/>
            <person name="Wu L."/>
            <person name="Ma J."/>
        </authorList>
    </citation>
    <scope>NUCLEOTIDE SEQUENCE [LARGE SCALE GENOMIC DNA]</scope>
    <source>
        <strain evidence="5">CGMCC 4.7283</strain>
    </source>
</reference>
<dbReference type="PANTHER" id="PTHR30055">
    <property type="entry name" value="HTH-TYPE TRANSCRIPTIONAL REGULATOR RUTR"/>
    <property type="match status" value="1"/>
</dbReference>
<dbReference type="InterPro" id="IPR009057">
    <property type="entry name" value="Homeodomain-like_sf"/>
</dbReference>
<evidence type="ECO:0000256" key="2">
    <source>
        <dbReference type="PROSITE-ProRule" id="PRU00335"/>
    </source>
</evidence>
<evidence type="ECO:0000256" key="1">
    <source>
        <dbReference type="ARBA" id="ARBA00023125"/>
    </source>
</evidence>
<dbReference type="PROSITE" id="PS50977">
    <property type="entry name" value="HTH_TETR_2"/>
    <property type="match status" value="1"/>
</dbReference>
<dbReference type="Pfam" id="PF00440">
    <property type="entry name" value="TetR_N"/>
    <property type="match status" value="1"/>
</dbReference>
<accession>A0ABV9KLH9</accession>
<sequence>MSRREKTEQAILEALEAQLIEGGMQSVGINAIAKRAGVSKELIYRYFDGLPGLMFVWMKGHDYWSSRAGVLRSEDTSNLTPSALITGMLREQEAVLSQDEAVAAVRRWELIERTEIGDRLRAQREREARTFIDRLDELTDKADVPAFVSVLLAGVLYLSLRAKTEDVFLGVPLRSADGWDRIWSAVDLMLTALPENLRAESLHTLEAARASKPKGNEE</sequence>
<dbReference type="InterPro" id="IPR050109">
    <property type="entry name" value="HTH-type_TetR-like_transc_reg"/>
</dbReference>